<evidence type="ECO:0000313" key="2">
    <source>
        <dbReference type="EMBL" id="GAA4256770.1"/>
    </source>
</evidence>
<evidence type="ECO:0000256" key="1">
    <source>
        <dbReference type="SAM" id="Phobius"/>
    </source>
</evidence>
<feature type="transmembrane region" description="Helical" evidence="1">
    <location>
        <begin position="114"/>
        <end position="133"/>
    </location>
</feature>
<accession>A0ABP8DIC8</accession>
<feature type="transmembrane region" description="Helical" evidence="1">
    <location>
        <begin position="82"/>
        <end position="102"/>
    </location>
</feature>
<proteinExistence type="predicted"/>
<protein>
    <submittedName>
        <fullName evidence="2">Uncharacterized protein</fullName>
    </submittedName>
</protein>
<organism evidence="2 3">
    <name type="scientific">Dactylosporangium darangshiense</name>
    <dbReference type="NCBI Taxonomy" id="579108"/>
    <lineage>
        <taxon>Bacteria</taxon>
        <taxon>Bacillati</taxon>
        <taxon>Actinomycetota</taxon>
        <taxon>Actinomycetes</taxon>
        <taxon>Micromonosporales</taxon>
        <taxon>Micromonosporaceae</taxon>
        <taxon>Dactylosporangium</taxon>
    </lineage>
</organism>
<keyword evidence="1" id="KW-0812">Transmembrane</keyword>
<keyword evidence="1" id="KW-1133">Transmembrane helix</keyword>
<dbReference type="Proteomes" id="UP001500620">
    <property type="component" value="Unassembled WGS sequence"/>
</dbReference>
<comment type="caution">
    <text evidence="2">The sequence shown here is derived from an EMBL/GenBank/DDBJ whole genome shotgun (WGS) entry which is preliminary data.</text>
</comment>
<reference evidence="3" key="1">
    <citation type="journal article" date="2019" name="Int. J. Syst. Evol. Microbiol.">
        <title>The Global Catalogue of Microorganisms (GCM) 10K type strain sequencing project: providing services to taxonomists for standard genome sequencing and annotation.</title>
        <authorList>
            <consortium name="The Broad Institute Genomics Platform"/>
            <consortium name="The Broad Institute Genome Sequencing Center for Infectious Disease"/>
            <person name="Wu L."/>
            <person name="Ma J."/>
        </authorList>
    </citation>
    <scope>NUCLEOTIDE SEQUENCE [LARGE SCALE GENOMIC DNA]</scope>
    <source>
        <strain evidence="3">JCM 17441</strain>
    </source>
</reference>
<evidence type="ECO:0000313" key="3">
    <source>
        <dbReference type="Proteomes" id="UP001500620"/>
    </source>
</evidence>
<keyword evidence="3" id="KW-1185">Reference proteome</keyword>
<sequence>MPAVQISSGQVTAAAGLPRVCARHGRDATQMKSLRFSSRPRPWAYALIPLGLLFFLIAVVVMREDVWAPRWPWCGRCGVLRVVRLLAGLALLAGAFAVLPGVVDARGGGAGLEIAGLIVVAVLGLVVVSRSYASAVAGAHVSRDSQWVRVPRAHERFAAQVVPGAAGAP</sequence>
<dbReference type="EMBL" id="BAABAT010000025">
    <property type="protein sequence ID" value="GAA4256770.1"/>
    <property type="molecule type" value="Genomic_DNA"/>
</dbReference>
<feature type="transmembrane region" description="Helical" evidence="1">
    <location>
        <begin position="43"/>
        <end position="61"/>
    </location>
</feature>
<keyword evidence="1" id="KW-0472">Membrane</keyword>
<gene>
    <name evidence="2" type="ORF">GCM10022255_070930</name>
</gene>
<name>A0ABP8DIC8_9ACTN</name>